<protein>
    <submittedName>
        <fullName evidence="2">Uncharacterized protein</fullName>
    </submittedName>
</protein>
<feature type="region of interest" description="Disordered" evidence="1">
    <location>
        <begin position="1"/>
        <end position="110"/>
    </location>
</feature>
<dbReference type="AlphaFoldDB" id="A0A0G4MX08"/>
<gene>
    <name evidence="2" type="ORF">BN1708_007892</name>
</gene>
<reference evidence="2 3" key="1">
    <citation type="submission" date="2015-05" db="EMBL/GenBank/DDBJ databases">
        <authorList>
            <person name="Wang D.B."/>
            <person name="Wang M."/>
        </authorList>
    </citation>
    <scope>NUCLEOTIDE SEQUENCE [LARGE SCALE GENOMIC DNA]</scope>
    <source>
        <strain evidence="2">VL1</strain>
    </source>
</reference>
<dbReference type="EMBL" id="CVQH01025638">
    <property type="protein sequence ID" value="CRK38748.1"/>
    <property type="molecule type" value="Genomic_DNA"/>
</dbReference>
<evidence type="ECO:0000256" key="1">
    <source>
        <dbReference type="SAM" id="MobiDB-lite"/>
    </source>
</evidence>
<feature type="compositionally biased region" description="Basic and acidic residues" evidence="1">
    <location>
        <begin position="65"/>
        <end position="75"/>
    </location>
</feature>
<keyword evidence="3" id="KW-1185">Reference proteome</keyword>
<evidence type="ECO:0000313" key="2">
    <source>
        <dbReference type="EMBL" id="CRK38748.1"/>
    </source>
</evidence>
<dbReference type="Proteomes" id="UP000044602">
    <property type="component" value="Unassembled WGS sequence"/>
</dbReference>
<feature type="non-terminal residue" evidence="2">
    <location>
        <position position="1"/>
    </location>
</feature>
<evidence type="ECO:0000313" key="3">
    <source>
        <dbReference type="Proteomes" id="UP000044602"/>
    </source>
</evidence>
<proteinExistence type="predicted"/>
<accession>A0A0G4MX08</accession>
<name>A0A0G4MX08_VERLO</name>
<sequence>PIPHRRRALLSLPTELDVSTCRSLTSQPRREPPDAPKSMSMQTSNGHNPSPQSATTTHHHHQQLLRHDQDSEDGHGFNSADENDNDNDNDVDLDDQDPLRLGKRKRPISVSCELCKQRKVSYREM</sequence>
<organism evidence="2 3">
    <name type="scientific">Verticillium longisporum</name>
    <name type="common">Verticillium dahliae var. longisporum</name>
    <dbReference type="NCBI Taxonomy" id="100787"/>
    <lineage>
        <taxon>Eukaryota</taxon>
        <taxon>Fungi</taxon>
        <taxon>Dikarya</taxon>
        <taxon>Ascomycota</taxon>
        <taxon>Pezizomycotina</taxon>
        <taxon>Sordariomycetes</taxon>
        <taxon>Hypocreomycetidae</taxon>
        <taxon>Glomerellales</taxon>
        <taxon>Plectosphaerellaceae</taxon>
        <taxon>Verticillium</taxon>
    </lineage>
</organism>
<feature type="compositionally biased region" description="Polar residues" evidence="1">
    <location>
        <begin position="39"/>
        <end position="54"/>
    </location>
</feature>
<feature type="compositionally biased region" description="Acidic residues" evidence="1">
    <location>
        <begin position="81"/>
        <end position="96"/>
    </location>
</feature>